<proteinExistence type="inferred from homology"/>
<evidence type="ECO:0000313" key="13">
    <source>
        <dbReference type="Proteomes" id="UP000054529"/>
    </source>
</evidence>
<dbReference type="InterPro" id="IPR004167">
    <property type="entry name" value="PSBD"/>
</dbReference>
<dbReference type="InterPro" id="IPR003016">
    <property type="entry name" value="2-oxoA_DH_lipoyl-BS"/>
</dbReference>
<dbReference type="CDD" id="cd06849">
    <property type="entry name" value="lipoyl_domain"/>
    <property type="match status" value="1"/>
</dbReference>
<dbReference type="Gene3D" id="2.40.50.100">
    <property type="match status" value="1"/>
</dbReference>
<dbReference type="Gene3D" id="4.10.320.10">
    <property type="entry name" value="E3-binding domain"/>
    <property type="match status" value="1"/>
</dbReference>
<keyword evidence="6 9" id="KW-0012">Acyltransferase</keyword>
<comment type="cofactor">
    <cofactor evidence="1 9">
        <name>(R)-lipoate</name>
        <dbReference type="ChEBI" id="CHEBI:83088"/>
    </cofactor>
</comment>
<evidence type="ECO:0000256" key="3">
    <source>
        <dbReference type="ARBA" id="ARBA00011484"/>
    </source>
</evidence>
<dbReference type="EC" id="2.3.1.-" evidence="9"/>
<feature type="domain" description="Lipoyl-binding" evidence="10">
    <location>
        <begin position="1"/>
        <end position="69"/>
    </location>
</feature>
<dbReference type="OrthoDB" id="9805770at2"/>
<keyword evidence="12" id="KW-0670">Pyruvate</keyword>
<evidence type="ECO:0000256" key="4">
    <source>
        <dbReference type="ARBA" id="ARBA00022679"/>
    </source>
</evidence>
<evidence type="ECO:0000256" key="2">
    <source>
        <dbReference type="ARBA" id="ARBA00007317"/>
    </source>
</evidence>
<accession>A0A0C1S088</accession>
<dbReference type="PATRIC" id="fig|1401651.3.peg.405"/>
<dbReference type="Gene3D" id="3.30.559.10">
    <property type="entry name" value="Chloramphenicol acetyltransferase-like domain"/>
    <property type="match status" value="1"/>
</dbReference>
<dbReference type="InterPro" id="IPR036625">
    <property type="entry name" value="E3-bd_dom_sf"/>
</dbReference>
<dbReference type="Pfam" id="PF02817">
    <property type="entry name" value="E3_binding"/>
    <property type="match status" value="1"/>
</dbReference>
<name>A0A0C1S088_9ENTR</name>
<dbReference type="PANTHER" id="PTHR43178:SF2">
    <property type="entry name" value="DIHYDROLIPOYLLYSINE-RESIDUE ACETYLTRANSFERASE COMPONENT OF PYRUVATE DEHYDROGENASE COMPLEX"/>
    <property type="match status" value="1"/>
</dbReference>
<dbReference type="FunFam" id="3.30.559.10:FF:000007">
    <property type="entry name" value="Dihydrolipoamide acetyltransferase component of pyruvate dehydrogenase complex"/>
    <property type="match status" value="1"/>
</dbReference>
<dbReference type="GO" id="GO:0005737">
    <property type="term" value="C:cytoplasm"/>
    <property type="evidence" value="ECO:0007669"/>
    <property type="project" value="TreeGrafter"/>
</dbReference>
<comment type="subunit">
    <text evidence="3">Forms a 24-polypeptide structural core with octahedral symmetry.</text>
</comment>
<comment type="function">
    <text evidence="7">The pyruvate dehydrogenase complex catalyzes the overall conversion of pyruvate to acetyl-CoA and CO(2). It contains multiple copies of three enzymatic components: pyruvate dehydrogenase (E1), dihydrolipoamide acetyltransferase (E2) and lipoamide dehydrogenase (E3).</text>
</comment>
<dbReference type="InterPro" id="IPR011053">
    <property type="entry name" value="Single_hybrid_motif"/>
</dbReference>
<feature type="domain" description="Peripheral subunit-binding (PSBD)" evidence="11">
    <location>
        <begin position="121"/>
        <end position="158"/>
    </location>
</feature>
<comment type="similarity">
    <text evidence="2 9">Belongs to the 2-oxoacid dehydrogenase family.</text>
</comment>
<dbReference type="GO" id="GO:0031405">
    <property type="term" value="F:lipoic acid binding"/>
    <property type="evidence" value="ECO:0007669"/>
    <property type="project" value="TreeGrafter"/>
</dbReference>
<dbReference type="SUPFAM" id="SSF51230">
    <property type="entry name" value="Single hybrid motif"/>
    <property type="match status" value="1"/>
</dbReference>
<dbReference type="GO" id="GO:0004742">
    <property type="term" value="F:dihydrolipoyllysine-residue acetyltransferase activity"/>
    <property type="evidence" value="ECO:0007669"/>
    <property type="project" value="UniProtKB-EC"/>
</dbReference>
<dbReference type="EMBL" id="AWXV01000004">
    <property type="protein sequence ID" value="KIE63972.1"/>
    <property type="molecule type" value="Genomic_DNA"/>
</dbReference>
<reference evidence="12 13" key="1">
    <citation type="journal article" date="2014" name="G3 (Bethesda)">
        <title>Genome sequence of Candidatus Riesia pediculischaeffi, endosymbiont of chimpanzee lice, and genomic comparison of recently acquired endosymbionts from human and chimpanzee lice.</title>
        <authorList>
            <person name="Boyd B.M."/>
            <person name="Allen J.M."/>
            <person name="de Crecy-Lagard V."/>
            <person name="Reed D.L."/>
        </authorList>
    </citation>
    <scope>NUCLEOTIDE SEQUENCE [LARGE SCALE GENOMIC DNA]</scope>
    <source>
        <strain evidence="12 13">PTSU</strain>
    </source>
</reference>
<dbReference type="Pfam" id="PF00364">
    <property type="entry name" value="Biotin_lipoyl"/>
    <property type="match status" value="1"/>
</dbReference>
<gene>
    <name evidence="12" type="ORF">P689_122141</name>
</gene>
<evidence type="ECO:0000259" key="10">
    <source>
        <dbReference type="PROSITE" id="PS50968"/>
    </source>
</evidence>
<protein>
    <recommendedName>
        <fullName evidence="9">Dihydrolipoamide acetyltransferase component of pyruvate dehydrogenase complex</fullName>
        <ecNumber evidence="9">2.3.1.-</ecNumber>
    </recommendedName>
</protein>
<dbReference type="PROSITE" id="PS50968">
    <property type="entry name" value="BIOTINYL_LIPOYL"/>
    <property type="match status" value="1"/>
</dbReference>
<dbReference type="PROSITE" id="PS00189">
    <property type="entry name" value="LIPOYL"/>
    <property type="match status" value="1"/>
</dbReference>
<evidence type="ECO:0000256" key="7">
    <source>
        <dbReference type="ARBA" id="ARBA00025211"/>
    </source>
</evidence>
<evidence type="ECO:0000256" key="5">
    <source>
        <dbReference type="ARBA" id="ARBA00022823"/>
    </source>
</evidence>
<dbReference type="PROSITE" id="PS51826">
    <property type="entry name" value="PSBD"/>
    <property type="match status" value="1"/>
</dbReference>
<dbReference type="Pfam" id="PF00198">
    <property type="entry name" value="2-oxoacid_dh"/>
    <property type="match status" value="1"/>
</dbReference>
<keyword evidence="4 9" id="KW-0808">Transferase</keyword>
<dbReference type="AlphaFoldDB" id="A0A0C1S088"/>
<dbReference type="SUPFAM" id="SSF47005">
    <property type="entry name" value="Peripheral subunit-binding domain of 2-oxo acid dehydrogenase complex"/>
    <property type="match status" value="1"/>
</dbReference>
<keyword evidence="5 9" id="KW-0450">Lipoyl</keyword>
<comment type="catalytic activity">
    <reaction evidence="8">
        <text>N(6)-[(R)-dihydrolipoyl]-L-lysyl-[protein] + acetyl-CoA = N(6)-[(R)-S(8)-acetyldihydrolipoyl]-L-lysyl-[protein] + CoA</text>
        <dbReference type="Rhea" id="RHEA:17017"/>
        <dbReference type="Rhea" id="RHEA-COMP:10475"/>
        <dbReference type="Rhea" id="RHEA-COMP:10478"/>
        <dbReference type="ChEBI" id="CHEBI:57287"/>
        <dbReference type="ChEBI" id="CHEBI:57288"/>
        <dbReference type="ChEBI" id="CHEBI:83100"/>
        <dbReference type="ChEBI" id="CHEBI:83111"/>
        <dbReference type="EC" id="2.3.1.12"/>
    </reaction>
</comment>
<dbReference type="HOGENOM" id="CLU_016733_10_0_6"/>
<sequence length="427" mass="48583">MPEIGVDEAEVTDILVQVGEKVSLEQPLIMIEGEKVSMELPSPDSGVVKEIKISKGDILKKDMLIMVLKSHAKKEEESTLSNDKIYQYHQPLKVRDDHPEYTKQSTIGDEKNDIEKNQFLHATPLVRRLSRKFNVDLKNIKGSGKKCRILPEDVFQYVKEAVNRFNLSFYNNDNNKSSSESNMSESLVIEKKIEEFKILKMNHIQKNSCKNLVETWKKVPHVTIFGEVDVEELNSFRKLYRRKIKEEDKSSKITMLPFFLKAVSKIMKEFPIFNSEISNNLGEIILKKDINIGIAVNTDFGLLVPVIKNVDRMDIFEISKVIGDMSEQARSGRLFPKDMQKGGFTISNLGGLGPTNGFTPIVNSPEVAILGLSRSFMKPIWDGSKFLAKLTMPVSLSFDHRIINGAEGVKFIERISFLIQDLRNLLM</sequence>
<dbReference type="InterPro" id="IPR001078">
    <property type="entry name" value="2-oxoacid_DH_actylTfrase"/>
</dbReference>
<evidence type="ECO:0000256" key="8">
    <source>
        <dbReference type="ARBA" id="ARBA00048370"/>
    </source>
</evidence>
<dbReference type="InterPro" id="IPR023213">
    <property type="entry name" value="CAT-like_dom_sf"/>
</dbReference>
<dbReference type="SUPFAM" id="SSF52777">
    <property type="entry name" value="CoA-dependent acyltransferases"/>
    <property type="match status" value="1"/>
</dbReference>
<dbReference type="PANTHER" id="PTHR43178">
    <property type="entry name" value="DIHYDROLIPOAMIDE ACETYLTRANSFERASE COMPONENT OF PYRUVATE DEHYDROGENASE COMPLEX"/>
    <property type="match status" value="1"/>
</dbReference>
<dbReference type="RefSeq" id="WP_052471853.1">
    <property type="nucleotide sequence ID" value="NZ_AWXV01000004.1"/>
</dbReference>
<evidence type="ECO:0000313" key="12">
    <source>
        <dbReference type="EMBL" id="KIE63972.1"/>
    </source>
</evidence>
<evidence type="ECO:0000256" key="1">
    <source>
        <dbReference type="ARBA" id="ARBA00001938"/>
    </source>
</evidence>
<dbReference type="InterPro" id="IPR000089">
    <property type="entry name" value="Biotin_lipoyl"/>
</dbReference>
<evidence type="ECO:0000259" key="11">
    <source>
        <dbReference type="PROSITE" id="PS51826"/>
    </source>
</evidence>
<organism evidence="12 13">
    <name type="scientific">Candidatus Riesia pediculischaeffi PTSU</name>
    <dbReference type="NCBI Taxonomy" id="1401651"/>
    <lineage>
        <taxon>Bacteria</taxon>
        <taxon>Pseudomonadati</taxon>
        <taxon>Pseudomonadota</taxon>
        <taxon>Gammaproteobacteria</taxon>
        <taxon>Enterobacterales</taxon>
        <taxon>Enterobacteriaceae</taxon>
        <taxon>Candidatus Riesia</taxon>
    </lineage>
</organism>
<evidence type="ECO:0000256" key="9">
    <source>
        <dbReference type="RuleBase" id="RU003423"/>
    </source>
</evidence>
<dbReference type="InterPro" id="IPR050743">
    <property type="entry name" value="2-oxoacid_DH_E2_comp"/>
</dbReference>
<dbReference type="Proteomes" id="UP000054529">
    <property type="component" value="Unassembled WGS sequence"/>
</dbReference>
<comment type="caution">
    <text evidence="12">The sequence shown here is derived from an EMBL/GenBank/DDBJ whole genome shotgun (WGS) entry which is preliminary data.</text>
</comment>
<evidence type="ECO:0000256" key="6">
    <source>
        <dbReference type="ARBA" id="ARBA00023315"/>
    </source>
</evidence>
<dbReference type="GO" id="GO:0006086">
    <property type="term" value="P:pyruvate decarboxylation to acetyl-CoA"/>
    <property type="evidence" value="ECO:0007669"/>
    <property type="project" value="TreeGrafter"/>
</dbReference>